<sequence>MSTFTRTRACVSLSGASGHGPGLRNAGVDPFSPPPGRYANDASEHTRILTLLLRVLAMGKIENQAELVPKGFNKNWNQFRKVGAIEPSGTVRNRPEPSEIVGTVWNHRNRRNRRKPYEQKH</sequence>
<dbReference type="Proteomes" id="UP000075883">
    <property type="component" value="Unassembled WGS sequence"/>
</dbReference>
<evidence type="ECO:0000313" key="2">
    <source>
        <dbReference type="EnsemblMetazoa" id="ACUA010041-PA"/>
    </source>
</evidence>
<evidence type="ECO:0000313" key="3">
    <source>
        <dbReference type="Proteomes" id="UP000075883"/>
    </source>
</evidence>
<protein>
    <submittedName>
        <fullName evidence="2">Uncharacterized protein</fullName>
    </submittedName>
</protein>
<dbReference type="VEuPathDB" id="VectorBase:ACUA010041"/>
<organism evidence="2 3">
    <name type="scientific">Anopheles culicifacies</name>
    <dbReference type="NCBI Taxonomy" id="139723"/>
    <lineage>
        <taxon>Eukaryota</taxon>
        <taxon>Metazoa</taxon>
        <taxon>Ecdysozoa</taxon>
        <taxon>Arthropoda</taxon>
        <taxon>Hexapoda</taxon>
        <taxon>Insecta</taxon>
        <taxon>Pterygota</taxon>
        <taxon>Neoptera</taxon>
        <taxon>Endopterygota</taxon>
        <taxon>Diptera</taxon>
        <taxon>Nematocera</taxon>
        <taxon>Culicoidea</taxon>
        <taxon>Culicidae</taxon>
        <taxon>Anophelinae</taxon>
        <taxon>Anopheles</taxon>
        <taxon>culicifacies species complex</taxon>
    </lineage>
</organism>
<dbReference type="AlphaFoldDB" id="A0A182M5L5"/>
<keyword evidence="3" id="KW-1185">Reference proteome</keyword>
<accession>A0A182M5L5</accession>
<feature type="region of interest" description="Disordered" evidence="1">
    <location>
        <begin position="17"/>
        <end position="40"/>
    </location>
</feature>
<reference evidence="3" key="1">
    <citation type="submission" date="2013-09" db="EMBL/GenBank/DDBJ databases">
        <title>The Genome Sequence of Anopheles culicifacies species A.</title>
        <authorList>
            <consortium name="The Broad Institute Genomics Platform"/>
            <person name="Neafsey D.E."/>
            <person name="Besansky N."/>
            <person name="Howell P."/>
            <person name="Walton C."/>
            <person name="Young S.K."/>
            <person name="Zeng Q."/>
            <person name="Gargeya S."/>
            <person name="Fitzgerald M."/>
            <person name="Haas B."/>
            <person name="Abouelleil A."/>
            <person name="Allen A.W."/>
            <person name="Alvarado L."/>
            <person name="Arachchi H.M."/>
            <person name="Berlin A.M."/>
            <person name="Chapman S.B."/>
            <person name="Gainer-Dewar J."/>
            <person name="Goldberg J."/>
            <person name="Griggs A."/>
            <person name="Gujja S."/>
            <person name="Hansen M."/>
            <person name="Howarth C."/>
            <person name="Imamovic A."/>
            <person name="Ireland A."/>
            <person name="Larimer J."/>
            <person name="McCowan C."/>
            <person name="Murphy C."/>
            <person name="Pearson M."/>
            <person name="Poon T.W."/>
            <person name="Priest M."/>
            <person name="Roberts A."/>
            <person name="Saif S."/>
            <person name="Shea T."/>
            <person name="Sisk P."/>
            <person name="Sykes S."/>
            <person name="Wortman J."/>
            <person name="Nusbaum C."/>
            <person name="Birren B."/>
        </authorList>
    </citation>
    <scope>NUCLEOTIDE SEQUENCE [LARGE SCALE GENOMIC DNA]</scope>
    <source>
        <strain evidence="3">A-37</strain>
    </source>
</reference>
<dbReference type="EnsemblMetazoa" id="ACUA010041-RA">
    <property type="protein sequence ID" value="ACUA010041-PA"/>
    <property type="gene ID" value="ACUA010041"/>
</dbReference>
<name>A0A182M5L5_9DIPT</name>
<reference evidence="2" key="2">
    <citation type="submission" date="2020-05" db="UniProtKB">
        <authorList>
            <consortium name="EnsemblMetazoa"/>
        </authorList>
    </citation>
    <scope>IDENTIFICATION</scope>
    <source>
        <strain evidence="2">A-37</strain>
    </source>
</reference>
<proteinExistence type="predicted"/>
<dbReference type="EMBL" id="AXCM01008232">
    <property type="status" value="NOT_ANNOTATED_CDS"/>
    <property type="molecule type" value="Genomic_DNA"/>
</dbReference>
<evidence type="ECO:0000256" key="1">
    <source>
        <dbReference type="SAM" id="MobiDB-lite"/>
    </source>
</evidence>
<feature type="region of interest" description="Disordered" evidence="1">
    <location>
        <begin position="87"/>
        <end position="121"/>
    </location>
</feature>
<dbReference type="EMBL" id="AXCM01008231">
    <property type="status" value="NOT_ANNOTATED_CDS"/>
    <property type="molecule type" value="Genomic_DNA"/>
</dbReference>